<dbReference type="SFLD" id="SFLDG01018">
    <property type="entry name" value="Squalene/Phytoene_Synthase_Lik"/>
    <property type="match status" value="1"/>
</dbReference>
<name>A0A4T0FKC4_9BASI</name>
<dbReference type="InterPro" id="IPR044844">
    <property type="entry name" value="Trans_IPPS_euk-type"/>
</dbReference>
<comment type="catalytic activity">
    <reaction evidence="5">
        <text>2 (2E,6E)-farnesyl diphosphate + NADH + H(+) = squalene + 2 diphosphate + NAD(+)</text>
        <dbReference type="Rhea" id="RHEA:32299"/>
        <dbReference type="ChEBI" id="CHEBI:15378"/>
        <dbReference type="ChEBI" id="CHEBI:15440"/>
        <dbReference type="ChEBI" id="CHEBI:33019"/>
        <dbReference type="ChEBI" id="CHEBI:57540"/>
        <dbReference type="ChEBI" id="CHEBI:57945"/>
        <dbReference type="ChEBI" id="CHEBI:175763"/>
        <dbReference type="EC" id="2.5.1.21"/>
    </reaction>
</comment>
<dbReference type="Gene3D" id="1.10.600.10">
    <property type="entry name" value="Farnesyl Diphosphate Synthase"/>
    <property type="match status" value="1"/>
</dbReference>
<dbReference type="EMBL" id="SPNW01000033">
    <property type="protein sequence ID" value="TIA88822.1"/>
    <property type="molecule type" value="Genomic_DNA"/>
</dbReference>
<dbReference type="SFLD" id="SFLDS00005">
    <property type="entry name" value="Isoprenoid_Synthase_Type_I"/>
    <property type="match status" value="1"/>
</dbReference>
<comment type="caution">
    <text evidence="6">The sequence shown here is derived from an EMBL/GenBank/DDBJ whole genome shotgun (WGS) entry which is preliminary data.</text>
</comment>
<evidence type="ECO:0000313" key="6">
    <source>
        <dbReference type="EMBL" id="TIA88822.1"/>
    </source>
</evidence>
<comment type="cofactor">
    <cofactor evidence="1 5">
        <name>Mg(2+)</name>
        <dbReference type="ChEBI" id="CHEBI:18420"/>
    </cofactor>
</comment>
<reference evidence="6 7" key="1">
    <citation type="submission" date="2019-03" db="EMBL/GenBank/DDBJ databases">
        <title>Sequencing 23 genomes of Wallemia ichthyophaga.</title>
        <authorList>
            <person name="Gostincar C."/>
        </authorList>
    </citation>
    <scope>NUCLEOTIDE SEQUENCE [LARGE SCALE GENOMIC DNA]</scope>
    <source>
        <strain evidence="6 7">EXF-5753</strain>
    </source>
</reference>
<keyword evidence="5" id="KW-0472">Membrane</keyword>
<dbReference type="AlphaFoldDB" id="A0A4T0FKC4"/>
<dbReference type="InterPro" id="IPR002060">
    <property type="entry name" value="Squ/phyt_synthse"/>
</dbReference>
<accession>A0A4T0FKC4</accession>
<dbReference type="PANTHER" id="PTHR11626">
    <property type="entry name" value="FARNESYL-DIPHOSPHATE FARNESYLTRANSFERASE"/>
    <property type="match status" value="1"/>
</dbReference>
<comment type="pathway">
    <text evidence="5">Terpene metabolism; lanosterol biosynthesis; lanosterol from farnesyl diphosphate: step 1/3.</text>
</comment>
<comment type="similarity">
    <text evidence="2 5">Belongs to the phytoene/squalene synthase family.</text>
</comment>
<dbReference type="InterPro" id="IPR006449">
    <property type="entry name" value="Squal_synth-like"/>
</dbReference>
<keyword evidence="5" id="KW-0812">Transmembrane</keyword>
<comment type="catalytic activity">
    <reaction evidence="5">
        <text>2 (2E,6E)-farnesyl diphosphate + NADPH + H(+) = squalene + 2 diphosphate + NADP(+)</text>
        <dbReference type="Rhea" id="RHEA:32295"/>
        <dbReference type="ChEBI" id="CHEBI:15378"/>
        <dbReference type="ChEBI" id="CHEBI:15440"/>
        <dbReference type="ChEBI" id="CHEBI:33019"/>
        <dbReference type="ChEBI" id="CHEBI:57783"/>
        <dbReference type="ChEBI" id="CHEBI:58349"/>
        <dbReference type="ChEBI" id="CHEBI:175763"/>
        <dbReference type="EC" id="2.5.1.21"/>
    </reaction>
</comment>
<evidence type="ECO:0000313" key="7">
    <source>
        <dbReference type="Proteomes" id="UP000310189"/>
    </source>
</evidence>
<dbReference type="FunFam" id="1.10.600.10:FF:000023">
    <property type="entry name" value="Squalene synthase"/>
    <property type="match status" value="1"/>
</dbReference>
<dbReference type="GO" id="GO:0005789">
    <property type="term" value="C:endoplasmic reticulum membrane"/>
    <property type="evidence" value="ECO:0007669"/>
    <property type="project" value="TreeGrafter"/>
</dbReference>
<dbReference type="NCBIfam" id="TIGR01559">
    <property type="entry name" value="squal_synth"/>
    <property type="match status" value="1"/>
</dbReference>
<sequence length="490" mass="56382">MSMNSTDLLKLALTHPLEFRTLCRYKIWYEPKRDITDPEEHATTGYDRESMRTCWDFLDQTSRSFAPVIKELDSVLARVICIFYLVLRALDTVEDDMTIPIEKKEPILRAFYQKLHEPGWNFTESGPEEKDRNLLVKFHAVIDEYMLLDDECKRVIADITKKMGNGMADYCAAAERGQSGVENIADFDLYCHFVAGLVGEGLSGLFAATQLEKPFIADQLELSNSMGLFLQKTNILRDYREDVDLGREFWPMSLVKQQGFNNRAELKEPGNEERALWVISSMVLDALRHAPDVLDYLSLLKNQSVFNFAAIPQVHAIATLETCFMNPDILHKNVKIRKAAAVQILMTVRNPRDTSVQFVSYARKIHAKLSPADPNFIKLSVALSRIEQWAERRFPSLLDFDGGQVLVRRWDKRYITFAEYDRRVTEREVAEKQADALAGKMSFETKNPEDKIPWKFFFLIVGSCISLFVVIGILVWFFVMWLSELGKRGN</sequence>
<evidence type="ECO:0000256" key="5">
    <source>
        <dbReference type="RuleBase" id="RU368088"/>
    </source>
</evidence>
<protein>
    <recommendedName>
        <fullName evidence="3 5">Squalene synthase</fullName>
        <shortName evidence="5">SQS</shortName>
        <shortName evidence="5">SS</shortName>
        <ecNumber evidence="3 5">2.5.1.21</ecNumber>
    </recommendedName>
</protein>
<dbReference type="GO" id="GO:0006696">
    <property type="term" value="P:ergosterol biosynthetic process"/>
    <property type="evidence" value="ECO:0007669"/>
    <property type="project" value="TreeGrafter"/>
</dbReference>
<dbReference type="InterPro" id="IPR033904">
    <property type="entry name" value="Trans_IPPS_HH"/>
</dbReference>
<dbReference type="GO" id="GO:0045338">
    <property type="term" value="P:farnesyl diphosphate metabolic process"/>
    <property type="evidence" value="ECO:0007669"/>
    <property type="project" value="InterPro"/>
</dbReference>
<dbReference type="Pfam" id="PF00494">
    <property type="entry name" value="SQS_PSY"/>
    <property type="match status" value="1"/>
</dbReference>
<dbReference type="UniPathway" id="UPA00767">
    <property type="reaction ID" value="UER00751"/>
</dbReference>
<dbReference type="OrthoDB" id="431150at2759"/>
<dbReference type="GO" id="GO:0051996">
    <property type="term" value="F:squalene synthase [NAD(P)H] activity"/>
    <property type="evidence" value="ECO:0007669"/>
    <property type="project" value="UniProtKB-UniRule"/>
</dbReference>
<dbReference type="PROSITE" id="PS01045">
    <property type="entry name" value="SQUALEN_PHYTOEN_SYN_2"/>
    <property type="match status" value="1"/>
</dbReference>
<comment type="function">
    <text evidence="5">Catalyzes the condensation of 2 farnesyl pyrophosphate (FPP) moieties to form squalene.</text>
</comment>
<keyword evidence="5" id="KW-1133">Transmembrane helix</keyword>
<dbReference type="Proteomes" id="UP000310189">
    <property type="component" value="Unassembled WGS sequence"/>
</dbReference>
<dbReference type="SUPFAM" id="SSF48576">
    <property type="entry name" value="Terpenoid synthases"/>
    <property type="match status" value="1"/>
</dbReference>
<feature type="transmembrane region" description="Helical" evidence="5">
    <location>
        <begin position="456"/>
        <end position="482"/>
    </location>
</feature>
<dbReference type="GO" id="GO:0055056">
    <property type="term" value="F:D-glucose transmembrane transporter activity"/>
    <property type="evidence" value="ECO:0007669"/>
    <property type="project" value="UniProtKB-UniRule"/>
</dbReference>
<evidence type="ECO:0000256" key="3">
    <source>
        <dbReference type="ARBA" id="ARBA00012373"/>
    </source>
</evidence>
<proteinExistence type="inferred from homology"/>
<dbReference type="InterPro" id="IPR008949">
    <property type="entry name" value="Isoprenoid_synthase_dom_sf"/>
</dbReference>
<evidence type="ECO:0000256" key="4">
    <source>
        <dbReference type="ARBA" id="ARBA00022679"/>
    </source>
</evidence>
<evidence type="ECO:0000256" key="1">
    <source>
        <dbReference type="ARBA" id="ARBA00001946"/>
    </source>
</evidence>
<dbReference type="InterPro" id="IPR019845">
    <property type="entry name" value="Squalene/phytoene_synthase_CS"/>
</dbReference>
<keyword evidence="7" id="KW-1185">Reference proteome</keyword>
<dbReference type="EC" id="2.5.1.21" evidence="3 5"/>
<organism evidence="6 7">
    <name type="scientific">Wallemia hederae</name>
    <dbReference type="NCBI Taxonomy" id="1540922"/>
    <lineage>
        <taxon>Eukaryota</taxon>
        <taxon>Fungi</taxon>
        <taxon>Dikarya</taxon>
        <taxon>Basidiomycota</taxon>
        <taxon>Wallemiomycotina</taxon>
        <taxon>Wallemiomycetes</taxon>
        <taxon>Wallemiales</taxon>
        <taxon>Wallemiaceae</taxon>
        <taxon>Wallemia</taxon>
    </lineage>
</organism>
<evidence type="ECO:0000256" key="2">
    <source>
        <dbReference type="ARBA" id="ARBA00006251"/>
    </source>
</evidence>
<dbReference type="CDD" id="cd00683">
    <property type="entry name" value="Trans_IPPS_HH"/>
    <property type="match status" value="1"/>
</dbReference>
<dbReference type="PANTHER" id="PTHR11626:SF2">
    <property type="entry name" value="SQUALENE SYNTHASE"/>
    <property type="match status" value="1"/>
</dbReference>
<dbReference type="PROSITE" id="PS01044">
    <property type="entry name" value="SQUALEN_PHYTOEN_SYN_1"/>
    <property type="match status" value="1"/>
</dbReference>
<gene>
    <name evidence="6" type="ORF">E3P99_02382</name>
</gene>
<keyword evidence="4 5" id="KW-0808">Transferase</keyword>